<proteinExistence type="predicted"/>
<feature type="compositionally biased region" description="Pro residues" evidence="1">
    <location>
        <begin position="51"/>
        <end position="65"/>
    </location>
</feature>
<gene>
    <name evidence="3" type="ORF">NNJEOMEG_03824</name>
</gene>
<evidence type="ECO:0000313" key="4">
    <source>
        <dbReference type="Proteomes" id="UP000494245"/>
    </source>
</evidence>
<reference evidence="3 4" key="1">
    <citation type="submission" date="2020-04" db="EMBL/GenBank/DDBJ databases">
        <authorList>
            <consortium name="Desulfovibrio sp. FSS-1 genome sequencing consortium"/>
            <person name="Shimoshige H."/>
            <person name="Kobayashi H."/>
            <person name="Maekawa T."/>
        </authorList>
    </citation>
    <scope>NUCLEOTIDE SEQUENCE [LARGE SCALE GENOMIC DNA]</scope>
    <source>
        <strain evidence="3 4">SIID29052-01</strain>
    </source>
</reference>
<accession>A0A6V8LZH3</accession>
<organism evidence="3 4">
    <name type="scientific">Fundidesulfovibrio magnetotacticus</name>
    <dbReference type="NCBI Taxonomy" id="2730080"/>
    <lineage>
        <taxon>Bacteria</taxon>
        <taxon>Pseudomonadati</taxon>
        <taxon>Thermodesulfobacteriota</taxon>
        <taxon>Desulfovibrionia</taxon>
        <taxon>Desulfovibrionales</taxon>
        <taxon>Desulfovibrionaceae</taxon>
        <taxon>Fundidesulfovibrio</taxon>
    </lineage>
</organism>
<sequence length="207" mass="22286">MLHPMKSFALPLALLLLPALALAQLRTPDDDPAPAPAQSEKRPPAQAAQPKPTPKPTPKPAPAPAPAQTQTQAPPPPPPPAATVAGGTVTGLLLYEGGKSNVSKEQRSYSDSFNASRTRYINYELSIRFPQPLPQPKTFEILTVFTAGNGSVVCRIQHPVRAETGWKDMYCAKGWGNDNGGAWKPGNYTATVYSEGREVASRNFRVY</sequence>
<evidence type="ECO:0000256" key="1">
    <source>
        <dbReference type="SAM" id="MobiDB-lite"/>
    </source>
</evidence>
<dbReference type="EMBL" id="BLTE01000027">
    <property type="protein sequence ID" value="GFK95951.1"/>
    <property type="molecule type" value="Genomic_DNA"/>
</dbReference>
<feature type="signal peptide" evidence="2">
    <location>
        <begin position="1"/>
        <end position="23"/>
    </location>
</feature>
<feature type="region of interest" description="Disordered" evidence="1">
    <location>
        <begin position="26"/>
        <end position="86"/>
    </location>
</feature>
<keyword evidence="4" id="KW-1185">Reference proteome</keyword>
<feature type="chain" id="PRO_5028844993" description="FlgD Ig-like domain-containing protein" evidence="2">
    <location>
        <begin position="24"/>
        <end position="207"/>
    </location>
</feature>
<name>A0A6V8LZH3_9BACT</name>
<comment type="caution">
    <text evidence="3">The sequence shown here is derived from an EMBL/GenBank/DDBJ whole genome shotgun (WGS) entry which is preliminary data.</text>
</comment>
<keyword evidence="2" id="KW-0732">Signal</keyword>
<dbReference type="Proteomes" id="UP000494245">
    <property type="component" value="Unassembled WGS sequence"/>
</dbReference>
<evidence type="ECO:0000313" key="3">
    <source>
        <dbReference type="EMBL" id="GFK95951.1"/>
    </source>
</evidence>
<reference evidence="3 4" key="2">
    <citation type="submission" date="2020-05" db="EMBL/GenBank/DDBJ databases">
        <title>Draft genome sequence of Desulfovibrio sp. strainFSS-1.</title>
        <authorList>
            <person name="Shimoshige H."/>
            <person name="Kobayashi H."/>
            <person name="Maekawa T."/>
        </authorList>
    </citation>
    <scope>NUCLEOTIDE SEQUENCE [LARGE SCALE GENOMIC DNA]</scope>
    <source>
        <strain evidence="3 4">SIID29052-01</strain>
    </source>
</reference>
<protein>
    <recommendedName>
        <fullName evidence="5">FlgD Ig-like domain-containing protein</fullName>
    </recommendedName>
</protein>
<evidence type="ECO:0008006" key="5">
    <source>
        <dbReference type="Google" id="ProtNLM"/>
    </source>
</evidence>
<dbReference type="AlphaFoldDB" id="A0A6V8LZH3"/>
<evidence type="ECO:0000256" key="2">
    <source>
        <dbReference type="SAM" id="SignalP"/>
    </source>
</evidence>